<evidence type="ECO:0000256" key="4">
    <source>
        <dbReference type="ARBA" id="ARBA00022692"/>
    </source>
</evidence>
<accession>A0ABP6PXQ9</accession>
<keyword evidence="6 7" id="KW-0472">Membrane</keyword>
<feature type="transmembrane region" description="Helical" evidence="7">
    <location>
        <begin position="31"/>
        <end position="50"/>
    </location>
</feature>
<gene>
    <name evidence="8" type="ORF">GCM10010468_05780</name>
</gene>
<evidence type="ECO:0000256" key="7">
    <source>
        <dbReference type="SAM" id="Phobius"/>
    </source>
</evidence>
<comment type="caution">
    <text evidence="8">The sequence shown here is derived from an EMBL/GenBank/DDBJ whole genome shotgun (WGS) entry which is preliminary data.</text>
</comment>
<feature type="transmembrane region" description="Helical" evidence="7">
    <location>
        <begin position="56"/>
        <end position="78"/>
    </location>
</feature>
<reference evidence="9" key="1">
    <citation type="journal article" date="2019" name="Int. J. Syst. Evol. Microbiol.">
        <title>The Global Catalogue of Microorganisms (GCM) 10K type strain sequencing project: providing services to taxonomists for standard genome sequencing and annotation.</title>
        <authorList>
            <consortium name="The Broad Institute Genomics Platform"/>
            <consortium name="The Broad Institute Genome Sequencing Center for Infectious Disease"/>
            <person name="Wu L."/>
            <person name="Ma J."/>
        </authorList>
    </citation>
    <scope>NUCLEOTIDE SEQUENCE [LARGE SCALE GENOMIC DNA]</scope>
    <source>
        <strain evidence="9">JCM 9377</strain>
    </source>
</reference>
<keyword evidence="9" id="KW-1185">Reference proteome</keyword>
<proteinExistence type="inferred from homology"/>
<evidence type="ECO:0000256" key="6">
    <source>
        <dbReference type="ARBA" id="ARBA00023136"/>
    </source>
</evidence>
<comment type="similarity">
    <text evidence="2">Belongs to the UPF0410 family.</text>
</comment>
<dbReference type="PANTHER" id="PTHR33884">
    <property type="entry name" value="UPF0410 PROTEIN YMGE"/>
    <property type="match status" value="1"/>
</dbReference>
<keyword evidence="4 7" id="KW-0812">Transmembrane</keyword>
<evidence type="ECO:0000313" key="8">
    <source>
        <dbReference type="EMBL" id="GAA3195503.1"/>
    </source>
</evidence>
<evidence type="ECO:0000256" key="2">
    <source>
        <dbReference type="ARBA" id="ARBA00011006"/>
    </source>
</evidence>
<protein>
    <recommendedName>
        <fullName evidence="10">GlsB/YeaQ/YmgE family stress response membrane protein</fullName>
    </recommendedName>
</protein>
<organism evidence="8 9">
    <name type="scientific">Actinocorallia longicatena</name>
    <dbReference type="NCBI Taxonomy" id="111803"/>
    <lineage>
        <taxon>Bacteria</taxon>
        <taxon>Bacillati</taxon>
        <taxon>Actinomycetota</taxon>
        <taxon>Actinomycetes</taxon>
        <taxon>Streptosporangiales</taxon>
        <taxon>Thermomonosporaceae</taxon>
        <taxon>Actinocorallia</taxon>
    </lineage>
</organism>
<keyword evidence="5 7" id="KW-1133">Transmembrane helix</keyword>
<evidence type="ECO:0000256" key="1">
    <source>
        <dbReference type="ARBA" id="ARBA00004651"/>
    </source>
</evidence>
<dbReference type="RefSeq" id="WP_344821754.1">
    <property type="nucleotide sequence ID" value="NZ_BAAAUV010000001.1"/>
</dbReference>
<dbReference type="InterPro" id="IPR007341">
    <property type="entry name" value="Transgly_assoc"/>
</dbReference>
<evidence type="ECO:0000313" key="9">
    <source>
        <dbReference type="Proteomes" id="UP001501237"/>
    </source>
</evidence>
<evidence type="ECO:0008006" key="10">
    <source>
        <dbReference type="Google" id="ProtNLM"/>
    </source>
</evidence>
<comment type="subcellular location">
    <subcellularLocation>
        <location evidence="1">Cell membrane</location>
        <topology evidence="1">Multi-pass membrane protein</topology>
    </subcellularLocation>
</comment>
<evidence type="ECO:0000256" key="5">
    <source>
        <dbReference type="ARBA" id="ARBA00022989"/>
    </source>
</evidence>
<sequence length="97" mass="10006">MTLATVVWFILIGAVIGVLARLIVPGRNPIGVIMTVLVGIAGALLGGFIADAMGSGRAVAFVFALIIAAVGVAVLTGVQPRTASGRTTTRRRRGRFF</sequence>
<keyword evidence="3" id="KW-1003">Cell membrane</keyword>
<feature type="transmembrane region" description="Helical" evidence="7">
    <location>
        <begin position="6"/>
        <end position="24"/>
    </location>
</feature>
<name>A0ABP6PXQ9_9ACTN</name>
<dbReference type="PANTHER" id="PTHR33884:SF3">
    <property type="entry name" value="UPF0410 PROTEIN YMGE"/>
    <property type="match status" value="1"/>
</dbReference>
<dbReference type="Proteomes" id="UP001501237">
    <property type="component" value="Unassembled WGS sequence"/>
</dbReference>
<evidence type="ECO:0000256" key="3">
    <source>
        <dbReference type="ARBA" id="ARBA00022475"/>
    </source>
</evidence>
<dbReference type="EMBL" id="BAAAUV010000001">
    <property type="protein sequence ID" value="GAA3195503.1"/>
    <property type="molecule type" value="Genomic_DNA"/>
</dbReference>